<dbReference type="RefSeq" id="WP_148598178.1">
    <property type="nucleotide sequence ID" value="NZ_CP042997.1"/>
</dbReference>
<proteinExistence type="predicted"/>
<reference evidence="7 8" key="1">
    <citation type="submission" date="2019-08" db="EMBL/GenBank/DDBJ databases">
        <title>Deep-cultivation of Planctomycetes and their phenomic and genomic characterization uncovers novel biology.</title>
        <authorList>
            <person name="Wiegand S."/>
            <person name="Jogler M."/>
            <person name="Boedeker C."/>
            <person name="Pinto D."/>
            <person name="Vollmers J."/>
            <person name="Rivas-Marin E."/>
            <person name="Kohn T."/>
            <person name="Peeters S.H."/>
            <person name="Heuer A."/>
            <person name="Rast P."/>
            <person name="Oberbeckmann S."/>
            <person name="Bunk B."/>
            <person name="Jeske O."/>
            <person name="Meyerdierks A."/>
            <person name="Storesund J.E."/>
            <person name="Kallscheuer N."/>
            <person name="Luecker S."/>
            <person name="Lage O.M."/>
            <person name="Pohl T."/>
            <person name="Merkel B.J."/>
            <person name="Hornburger P."/>
            <person name="Mueller R.-W."/>
            <person name="Bruemmer F."/>
            <person name="Labrenz M."/>
            <person name="Spormann A.M."/>
            <person name="Op den Camp H."/>
            <person name="Overmann J."/>
            <person name="Amann R."/>
            <person name="Jetten M.S.M."/>
            <person name="Mascher T."/>
            <person name="Medema M.H."/>
            <person name="Devos D.P."/>
            <person name="Kaster A.-K."/>
            <person name="Ovreas L."/>
            <person name="Rohde M."/>
            <person name="Galperin M.Y."/>
            <person name="Jogler C."/>
        </authorList>
    </citation>
    <scope>NUCLEOTIDE SEQUENCE [LARGE SCALE GENOMIC DNA]</scope>
    <source>
        <strain evidence="7 8">OJF2</strain>
    </source>
</reference>
<dbReference type="GO" id="GO:0008270">
    <property type="term" value="F:zinc ion binding"/>
    <property type="evidence" value="ECO:0007669"/>
    <property type="project" value="UniProtKB-KW"/>
</dbReference>
<dbReference type="OrthoDB" id="9811543at2"/>
<feature type="compositionally biased region" description="Basic and acidic residues" evidence="5">
    <location>
        <begin position="142"/>
        <end position="156"/>
    </location>
</feature>
<dbReference type="PANTHER" id="PTHR33823">
    <property type="entry name" value="RNA POLYMERASE-BINDING TRANSCRIPTION FACTOR DKSA-RELATED"/>
    <property type="match status" value="1"/>
</dbReference>
<feature type="compositionally biased region" description="Acidic residues" evidence="5">
    <location>
        <begin position="199"/>
        <end position="208"/>
    </location>
</feature>
<dbReference type="Gene3D" id="1.20.120.910">
    <property type="entry name" value="DksA, coiled-coil domain"/>
    <property type="match status" value="1"/>
</dbReference>
<keyword evidence="1" id="KW-0479">Metal-binding</keyword>
<gene>
    <name evidence="7" type="primary">yocK_2</name>
    <name evidence="7" type="ORF">OJF2_73780</name>
</gene>
<evidence type="ECO:0000256" key="3">
    <source>
        <dbReference type="ARBA" id="ARBA00022833"/>
    </source>
</evidence>
<keyword evidence="2" id="KW-0863">Zinc-finger</keyword>
<dbReference type="SUPFAM" id="SSF57716">
    <property type="entry name" value="Glucocorticoid receptor-like (DNA-binding domain)"/>
    <property type="match status" value="1"/>
</dbReference>
<evidence type="ECO:0000256" key="5">
    <source>
        <dbReference type="SAM" id="MobiDB-lite"/>
    </source>
</evidence>
<keyword evidence="3" id="KW-0862">Zinc</keyword>
<dbReference type="AlphaFoldDB" id="A0A5B9WDW1"/>
<evidence type="ECO:0000313" key="8">
    <source>
        <dbReference type="Proteomes" id="UP000324233"/>
    </source>
</evidence>
<feature type="region of interest" description="Disordered" evidence="5">
    <location>
        <begin position="191"/>
        <end position="268"/>
    </location>
</feature>
<sequence length="268" mass="27666">MALTREKIGKFRRVLERLDGRVQGDAQSLENQARIGLGGEAGGNLSNAPMHLADLGTEQYFQELNATLLENEAYIRREVQDAIGRIDRDAYGICERCGTSIIEERLEALPYTRYCTKCSAEVGDGAVVDLNAGRPEAGMGGLERRQGAGEHAHGGLEDPDQPFTDEASRGGAYADVHAAGTAGGGTAVGGLAGTNIGEGDPDDGDLEDAMGSGNYDQELDEDDEDTTAYSGPEGGAVGGAVADRRATGGKTGGGIAPQPGPGDSPVGQ</sequence>
<dbReference type="PROSITE" id="PS51128">
    <property type="entry name" value="ZF_DKSA_2"/>
    <property type="match status" value="1"/>
</dbReference>
<name>A0A5B9WDW1_9BACT</name>
<dbReference type="KEGG" id="agv:OJF2_73780"/>
<feature type="region of interest" description="Disordered" evidence="5">
    <location>
        <begin position="137"/>
        <end position="168"/>
    </location>
</feature>
<feature type="compositionally biased region" description="Acidic residues" evidence="5">
    <location>
        <begin position="217"/>
        <end position="226"/>
    </location>
</feature>
<dbReference type="PROSITE" id="PS01102">
    <property type="entry name" value="ZF_DKSA_1"/>
    <property type="match status" value="1"/>
</dbReference>
<dbReference type="Pfam" id="PF01258">
    <property type="entry name" value="zf-dskA_traR"/>
    <property type="match status" value="1"/>
</dbReference>
<feature type="domain" description="Zinc finger DksA/TraR C4-type" evidence="6">
    <location>
        <begin position="91"/>
        <end position="118"/>
    </location>
</feature>
<organism evidence="7 8">
    <name type="scientific">Aquisphaera giovannonii</name>
    <dbReference type="NCBI Taxonomy" id="406548"/>
    <lineage>
        <taxon>Bacteria</taxon>
        <taxon>Pseudomonadati</taxon>
        <taxon>Planctomycetota</taxon>
        <taxon>Planctomycetia</taxon>
        <taxon>Isosphaerales</taxon>
        <taxon>Isosphaeraceae</taxon>
        <taxon>Aquisphaera</taxon>
    </lineage>
</organism>
<evidence type="ECO:0000256" key="2">
    <source>
        <dbReference type="ARBA" id="ARBA00022771"/>
    </source>
</evidence>
<dbReference type="InterPro" id="IPR020458">
    <property type="entry name" value="Znf_DskA_TraR_CS"/>
</dbReference>
<evidence type="ECO:0000256" key="1">
    <source>
        <dbReference type="ARBA" id="ARBA00022723"/>
    </source>
</evidence>
<accession>A0A5B9WDW1</accession>
<evidence type="ECO:0000259" key="6">
    <source>
        <dbReference type="Pfam" id="PF01258"/>
    </source>
</evidence>
<dbReference type="EMBL" id="CP042997">
    <property type="protein sequence ID" value="QEH38772.1"/>
    <property type="molecule type" value="Genomic_DNA"/>
</dbReference>
<dbReference type="InterPro" id="IPR000962">
    <property type="entry name" value="Znf_DskA_TraR"/>
</dbReference>
<dbReference type="Proteomes" id="UP000324233">
    <property type="component" value="Chromosome"/>
</dbReference>
<evidence type="ECO:0000256" key="4">
    <source>
        <dbReference type="PROSITE-ProRule" id="PRU00510"/>
    </source>
</evidence>
<protein>
    <submittedName>
        <fullName evidence="7">General stress protein 16O</fullName>
    </submittedName>
</protein>
<dbReference type="PANTHER" id="PTHR33823:SF4">
    <property type="entry name" value="GENERAL STRESS PROTEIN 16O"/>
    <property type="match status" value="1"/>
</dbReference>
<feature type="zinc finger region" description="dksA C4-type" evidence="4">
    <location>
        <begin position="94"/>
        <end position="118"/>
    </location>
</feature>
<evidence type="ECO:0000313" key="7">
    <source>
        <dbReference type="EMBL" id="QEH38772.1"/>
    </source>
</evidence>
<keyword evidence="8" id="KW-1185">Reference proteome</keyword>